<sequence length="203" mass="22768">MSGDGVNRVNSAGNTSTRNHVDDNHASGGSQGNTIIENQSDGSQGNTSPLNQSGTQKIIIFNEYGQPVDIGSTQFSSAVGMIAKAHCPPGIEDWRRVPKNIKEDIWKSVKNEYQVPEIYKDKILKKANSAWRNWKRELRKICDRVETVAERKSIVVEAIKKEDWEAFVDLHSTNEDQARRDSGRNARKKVKILHTTGRKVVRG</sequence>
<evidence type="ECO:0008006" key="5">
    <source>
        <dbReference type="Google" id="ProtNLM"/>
    </source>
</evidence>
<dbReference type="PANTHER" id="PTHR33144:SF25">
    <property type="entry name" value="DUF4216 DOMAIN-CONTAINING PROTEIN"/>
    <property type="match status" value="1"/>
</dbReference>
<dbReference type="PANTHER" id="PTHR33144">
    <property type="entry name" value="OS10G0409366 PROTEIN-RELATED"/>
    <property type="match status" value="1"/>
</dbReference>
<feature type="compositionally biased region" description="Polar residues" evidence="1">
    <location>
        <begin position="8"/>
        <end position="18"/>
    </location>
</feature>
<gene>
    <name evidence="2" type="ORF">M6B38_106485</name>
    <name evidence="3" type="ORF">M6B38_273440</name>
</gene>
<organism evidence="2 4">
    <name type="scientific">Iris pallida</name>
    <name type="common">Sweet iris</name>
    <dbReference type="NCBI Taxonomy" id="29817"/>
    <lineage>
        <taxon>Eukaryota</taxon>
        <taxon>Viridiplantae</taxon>
        <taxon>Streptophyta</taxon>
        <taxon>Embryophyta</taxon>
        <taxon>Tracheophyta</taxon>
        <taxon>Spermatophyta</taxon>
        <taxon>Magnoliopsida</taxon>
        <taxon>Liliopsida</taxon>
        <taxon>Asparagales</taxon>
        <taxon>Iridaceae</taxon>
        <taxon>Iridoideae</taxon>
        <taxon>Irideae</taxon>
        <taxon>Iris</taxon>
    </lineage>
</organism>
<evidence type="ECO:0000313" key="3">
    <source>
        <dbReference type="EMBL" id="KAJ6848263.1"/>
    </source>
</evidence>
<protein>
    <recommendedName>
        <fullName evidence="5">Transposase</fullName>
    </recommendedName>
</protein>
<name>A0AAX6ES92_IRIPA</name>
<evidence type="ECO:0000313" key="4">
    <source>
        <dbReference type="Proteomes" id="UP001140949"/>
    </source>
</evidence>
<reference evidence="2" key="2">
    <citation type="submission" date="2023-04" db="EMBL/GenBank/DDBJ databases">
        <authorList>
            <person name="Bruccoleri R.E."/>
            <person name="Oakeley E.J."/>
            <person name="Faust A.-M."/>
            <person name="Dessus-Babus S."/>
            <person name="Altorfer M."/>
            <person name="Burckhardt D."/>
            <person name="Oertli M."/>
            <person name="Naumann U."/>
            <person name="Petersen F."/>
            <person name="Wong J."/>
        </authorList>
    </citation>
    <scope>NUCLEOTIDE SEQUENCE</scope>
    <source>
        <strain evidence="2">GSM-AAB239-AS_SAM_17_03QT</strain>
        <tissue evidence="2">Leaf</tissue>
    </source>
</reference>
<accession>A0AAX6ES92</accession>
<comment type="caution">
    <text evidence="2">The sequence shown here is derived from an EMBL/GenBank/DDBJ whole genome shotgun (WGS) entry which is preliminary data.</text>
</comment>
<evidence type="ECO:0000256" key="1">
    <source>
        <dbReference type="SAM" id="MobiDB-lite"/>
    </source>
</evidence>
<dbReference type="EMBL" id="JANAVB010034313">
    <property type="protein sequence ID" value="KAJ6807042.1"/>
    <property type="molecule type" value="Genomic_DNA"/>
</dbReference>
<proteinExistence type="predicted"/>
<feature type="region of interest" description="Disordered" evidence="1">
    <location>
        <begin position="1"/>
        <end position="51"/>
    </location>
</feature>
<reference evidence="2" key="1">
    <citation type="journal article" date="2023" name="GigaByte">
        <title>Genome assembly of the bearded iris, Iris pallida Lam.</title>
        <authorList>
            <person name="Bruccoleri R.E."/>
            <person name="Oakeley E.J."/>
            <person name="Faust A.M.E."/>
            <person name="Altorfer M."/>
            <person name="Dessus-Babus S."/>
            <person name="Burckhardt D."/>
            <person name="Oertli M."/>
            <person name="Naumann U."/>
            <person name="Petersen F."/>
            <person name="Wong J."/>
        </authorList>
    </citation>
    <scope>NUCLEOTIDE SEQUENCE</scope>
    <source>
        <strain evidence="2">GSM-AAB239-AS_SAM_17_03QT</strain>
    </source>
</reference>
<dbReference type="Proteomes" id="UP001140949">
    <property type="component" value="Unassembled WGS sequence"/>
</dbReference>
<keyword evidence="4" id="KW-1185">Reference proteome</keyword>
<dbReference type="EMBL" id="JANAVB010004600">
    <property type="protein sequence ID" value="KAJ6848263.1"/>
    <property type="molecule type" value="Genomic_DNA"/>
</dbReference>
<evidence type="ECO:0000313" key="2">
    <source>
        <dbReference type="EMBL" id="KAJ6807042.1"/>
    </source>
</evidence>
<dbReference type="AlphaFoldDB" id="A0AAX6ES92"/>
<feature type="compositionally biased region" description="Polar residues" evidence="1">
    <location>
        <begin position="32"/>
        <end position="51"/>
    </location>
</feature>